<dbReference type="PROSITE" id="PS50158">
    <property type="entry name" value="ZF_CCHC"/>
    <property type="match status" value="1"/>
</dbReference>
<keyword evidence="5" id="KW-1185">Reference proteome</keyword>
<protein>
    <recommendedName>
        <fullName evidence="3">CCHC-type domain-containing protein</fullName>
    </recommendedName>
</protein>
<comment type="caution">
    <text evidence="4">The sequence shown here is derived from an EMBL/GenBank/DDBJ whole genome shotgun (WGS) entry which is preliminary data.</text>
</comment>
<dbReference type="SUPFAM" id="SSF57756">
    <property type="entry name" value="Retrovirus zinc finger-like domains"/>
    <property type="match status" value="1"/>
</dbReference>
<dbReference type="Pfam" id="PF14223">
    <property type="entry name" value="Retrotran_gag_2"/>
    <property type="match status" value="1"/>
</dbReference>
<organism evidence="4 5">
    <name type="scientific">Lolium multiflorum</name>
    <name type="common">Italian ryegrass</name>
    <name type="synonym">Lolium perenne subsp. multiflorum</name>
    <dbReference type="NCBI Taxonomy" id="4521"/>
    <lineage>
        <taxon>Eukaryota</taxon>
        <taxon>Viridiplantae</taxon>
        <taxon>Streptophyta</taxon>
        <taxon>Embryophyta</taxon>
        <taxon>Tracheophyta</taxon>
        <taxon>Spermatophyta</taxon>
        <taxon>Magnoliopsida</taxon>
        <taxon>Liliopsida</taxon>
        <taxon>Poales</taxon>
        <taxon>Poaceae</taxon>
        <taxon>BOP clade</taxon>
        <taxon>Pooideae</taxon>
        <taxon>Poodae</taxon>
        <taxon>Poeae</taxon>
        <taxon>Poeae Chloroplast Group 2 (Poeae type)</taxon>
        <taxon>Loliodinae</taxon>
        <taxon>Loliinae</taxon>
        <taxon>Lolium</taxon>
    </lineage>
</organism>
<accession>A0AAD8WB14</accession>
<evidence type="ECO:0000313" key="5">
    <source>
        <dbReference type="Proteomes" id="UP001231189"/>
    </source>
</evidence>
<dbReference type="Gene3D" id="4.10.60.10">
    <property type="entry name" value="Zinc finger, CCHC-type"/>
    <property type="match status" value="1"/>
</dbReference>
<evidence type="ECO:0000256" key="2">
    <source>
        <dbReference type="SAM" id="MobiDB-lite"/>
    </source>
</evidence>
<evidence type="ECO:0000256" key="1">
    <source>
        <dbReference type="PROSITE-ProRule" id="PRU00047"/>
    </source>
</evidence>
<dbReference type="InterPro" id="IPR013103">
    <property type="entry name" value="RVT_2"/>
</dbReference>
<feature type="region of interest" description="Disordered" evidence="2">
    <location>
        <begin position="236"/>
        <end position="269"/>
    </location>
</feature>
<keyword evidence="1" id="KW-0863">Zinc-finger</keyword>
<dbReference type="InterPro" id="IPR001878">
    <property type="entry name" value="Znf_CCHC"/>
</dbReference>
<dbReference type="InterPro" id="IPR036875">
    <property type="entry name" value="Znf_CCHC_sf"/>
</dbReference>
<dbReference type="Pfam" id="PF07727">
    <property type="entry name" value="RVT_2"/>
    <property type="match status" value="1"/>
</dbReference>
<proteinExistence type="predicted"/>
<dbReference type="AlphaFoldDB" id="A0AAD8WB14"/>
<gene>
    <name evidence="4" type="ORF">QYE76_065252</name>
</gene>
<keyword evidence="1" id="KW-0479">Metal-binding</keyword>
<evidence type="ECO:0000259" key="3">
    <source>
        <dbReference type="PROSITE" id="PS50158"/>
    </source>
</evidence>
<sequence>MSAPSDPCCQKPNGTHILNYCKYVVDMASPINFNQFLEKEKLKSNGSNFTDWFRHVRIFLNGGNLQYVLDAPLGDPPAETETDEVKNVYATRKTRYSQVQCAILCSLEADLQKRFEHHDPHELVNELKTIFETHAAVECYEASKHFFSCMMEEGSSVSEHMLAMTGHAKKLSDLGIVIPNRLGINRVLQSLPPSYKNFVMNYNMQNMNKELPELFAMLKSAEIEIKKEHQVLMVNKTTSFKKQGKSKGKNKKSGKKAATPPVKPKTGPKPDAECYYCKEKGHWKRNCSKYLADLKSGLVKKKKEVSWASSKQCTVAKSSTESEYIAASEASSKRKFEMSMMGELKFFLGFQVRQLAKGTFISQEKYVKDMLKKFNMTNASPMKTPMPVKGQLGSCDGEKDVDIKNFDLSMYAHSGLPPRTAPEPETSGYGNNGDEDEEQYGDDDDEEDDDDGGGSSPAAGTEFY</sequence>
<keyword evidence="1" id="KW-0862">Zinc</keyword>
<feature type="compositionally biased region" description="Acidic residues" evidence="2">
    <location>
        <begin position="433"/>
        <end position="452"/>
    </location>
</feature>
<dbReference type="GO" id="GO:0003676">
    <property type="term" value="F:nucleic acid binding"/>
    <property type="evidence" value="ECO:0007669"/>
    <property type="project" value="InterPro"/>
</dbReference>
<dbReference type="GO" id="GO:0008270">
    <property type="term" value="F:zinc ion binding"/>
    <property type="evidence" value="ECO:0007669"/>
    <property type="project" value="UniProtKB-KW"/>
</dbReference>
<feature type="region of interest" description="Disordered" evidence="2">
    <location>
        <begin position="413"/>
        <end position="464"/>
    </location>
</feature>
<reference evidence="4" key="1">
    <citation type="submission" date="2023-07" db="EMBL/GenBank/DDBJ databases">
        <title>A chromosome-level genome assembly of Lolium multiflorum.</title>
        <authorList>
            <person name="Chen Y."/>
            <person name="Copetti D."/>
            <person name="Kolliker R."/>
            <person name="Studer B."/>
        </authorList>
    </citation>
    <scope>NUCLEOTIDE SEQUENCE</scope>
    <source>
        <strain evidence="4">02402/16</strain>
        <tissue evidence="4">Leaf</tissue>
    </source>
</reference>
<evidence type="ECO:0000313" key="4">
    <source>
        <dbReference type="EMBL" id="KAK1647447.1"/>
    </source>
</evidence>
<feature type="domain" description="CCHC-type" evidence="3">
    <location>
        <begin position="274"/>
        <end position="289"/>
    </location>
</feature>
<dbReference type="Proteomes" id="UP001231189">
    <property type="component" value="Unassembled WGS sequence"/>
</dbReference>
<dbReference type="SMART" id="SM00343">
    <property type="entry name" value="ZnF_C2HC"/>
    <property type="match status" value="1"/>
</dbReference>
<name>A0AAD8WB14_LOLMU</name>
<dbReference type="EMBL" id="JAUUTY010000004">
    <property type="protein sequence ID" value="KAK1647447.1"/>
    <property type="molecule type" value="Genomic_DNA"/>
</dbReference>
<dbReference type="Pfam" id="PF00098">
    <property type="entry name" value="zf-CCHC"/>
    <property type="match status" value="1"/>
</dbReference>
<feature type="compositionally biased region" description="Basic residues" evidence="2">
    <location>
        <begin position="242"/>
        <end position="255"/>
    </location>
</feature>